<comment type="caution">
    <text evidence="2">The sequence shown here is derived from an EMBL/GenBank/DDBJ whole genome shotgun (WGS) entry which is preliminary data.</text>
</comment>
<organism evidence="2 3">
    <name type="scientific">Cryphonectria parasitica (strain ATCC 38755 / EP155)</name>
    <dbReference type="NCBI Taxonomy" id="660469"/>
    <lineage>
        <taxon>Eukaryota</taxon>
        <taxon>Fungi</taxon>
        <taxon>Dikarya</taxon>
        <taxon>Ascomycota</taxon>
        <taxon>Pezizomycotina</taxon>
        <taxon>Sordariomycetes</taxon>
        <taxon>Sordariomycetidae</taxon>
        <taxon>Diaporthales</taxon>
        <taxon>Cryphonectriaceae</taxon>
        <taxon>Cryphonectria-Endothia species complex</taxon>
        <taxon>Cryphonectria</taxon>
    </lineage>
</organism>
<protein>
    <submittedName>
        <fullName evidence="2">Uncharacterized protein</fullName>
    </submittedName>
</protein>
<evidence type="ECO:0000256" key="1">
    <source>
        <dbReference type="SAM" id="Phobius"/>
    </source>
</evidence>
<gene>
    <name evidence="2" type="ORF">M406DRAFT_332445</name>
</gene>
<name>A0A9P4XZR1_CRYP1</name>
<keyword evidence="3" id="KW-1185">Reference proteome</keyword>
<keyword evidence="1" id="KW-0472">Membrane</keyword>
<keyword evidence="1" id="KW-1133">Transmembrane helix</keyword>
<evidence type="ECO:0000313" key="3">
    <source>
        <dbReference type="Proteomes" id="UP000803844"/>
    </source>
</evidence>
<dbReference type="EMBL" id="MU032349">
    <property type="protein sequence ID" value="KAF3764008.1"/>
    <property type="molecule type" value="Genomic_DNA"/>
</dbReference>
<dbReference type="AlphaFoldDB" id="A0A9P4XZR1"/>
<dbReference type="Proteomes" id="UP000803844">
    <property type="component" value="Unassembled WGS sequence"/>
</dbReference>
<dbReference type="OrthoDB" id="3625606at2759"/>
<dbReference type="GeneID" id="63837870"/>
<reference evidence="2" key="1">
    <citation type="journal article" date="2020" name="Phytopathology">
        <title>Genome sequence of the chestnut blight fungus Cryphonectria parasitica EP155: A fundamental resource for an archetypical invasive plant pathogen.</title>
        <authorList>
            <person name="Crouch J.A."/>
            <person name="Dawe A."/>
            <person name="Aerts A."/>
            <person name="Barry K."/>
            <person name="Churchill A.C.L."/>
            <person name="Grimwood J."/>
            <person name="Hillman B."/>
            <person name="Milgroom M.G."/>
            <person name="Pangilinan J."/>
            <person name="Smith M."/>
            <person name="Salamov A."/>
            <person name="Schmutz J."/>
            <person name="Yadav J."/>
            <person name="Grigoriev I.V."/>
            <person name="Nuss D."/>
        </authorList>
    </citation>
    <scope>NUCLEOTIDE SEQUENCE</scope>
    <source>
        <strain evidence="2">EP155</strain>
    </source>
</reference>
<keyword evidence="1" id="KW-0812">Transmembrane</keyword>
<proteinExistence type="predicted"/>
<accession>A0A9P4XZR1</accession>
<evidence type="ECO:0000313" key="2">
    <source>
        <dbReference type="EMBL" id="KAF3764008.1"/>
    </source>
</evidence>
<sequence>MGINIGFVIVPVMIVIGIFLSIFLRFTSQGRNLRKRHDEWNTKLNLRFNYRYRKLYKKRERALLEEVEKRENEEKETSNGVQVWFSRYISHGQLKHWVLIINGVKYELRRDDAANTYIHSVNRHPSWNSVKIKRDAALAEKQIPDVDGFYICLIGWTRLSDTELERQCRTVMQNFPPYNMIWNNCQDFLKQFADLIISTKASDWVWFRENTKTAYQSSQELPKAPEALIQAQLNLQQHHGHHALSHQTQQQLINQLQIQTMMQANIATNSLAGSNGGWAPGATPGIQC</sequence>
<feature type="transmembrane region" description="Helical" evidence="1">
    <location>
        <begin position="6"/>
        <end position="26"/>
    </location>
</feature>
<dbReference type="RefSeq" id="XP_040774969.1">
    <property type="nucleotide sequence ID" value="XM_040920741.1"/>
</dbReference>